<name>A0A285VT42_9MICO</name>
<gene>
    <name evidence="2" type="ORF">SAMN05421879_11070</name>
</gene>
<keyword evidence="3" id="KW-1185">Reference proteome</keyword>
<organism evidence="2 3">
    <name type="scientific">Ornithinimicrobium cerasi</name>
    <dbReference type="NCBI Taxonomy" id="2248773"/>
    <lineage>
        <taxon>Bacteria</taxon>
        <taxon>Bacillati</taxon>
        <taxon>Actinomycetota</taxon>
        <taxon>Actinomycetes</taxon>
        <taxon>Micrococcales</taxon>
        <taxon>Ornithinimicrobiaceae</taxon>
        <taxon>Ornithinimicrobium</taxon>
    </lineage>
</organism>
<evidence type="ECO:0000256" key="1">
    <source>
        <dbReference type="SAM" id="Phobius"/>
    </source>
</evidence>
<dbReference type="EMBL" id="OBQK01000010">
    <property type="protein sequence ID" value="SOC57047.1"/>
    <property type="molecule type" value="Genomic_DNA"/>
</dbReference>
<keyword evidence="1" id="KW-1133">Transmembrane helix</keyword>
<dbReference type="Proteomes" id="UP000219688">
    <property type="component" value="Unassembled WGS sequence"/>
</dbReference>
<feature type="transmembrane region" description="Helical" evidence="1">
    <location>
        <begin position="59"/>
        <end position="80"/>
    </location>
</feature>
<dbReference type="AlphaFoldDB" id="A0A285VT42"/>
<proteinExistence type="predicted"/>
<evidence type="ECO:0000313" key="2">
    <source>
        <dbReference type="EMBL" id="SOC57047.1"/>
    </source>
</evidence>
<feature type="transmembrane region" description="Helical" evidence="1">
    <location>
        <begin position="12"/>
        <end position="38"/>
    </location>
</feature>
<protein>
    <submittedName>
        <fullName evidence="2">Uncharacterized protein</fullName>
    </submittedName>
</protein>
<reference evidence="3" key="1">
    <citation type="submission" date="2017-08" db="EMBL/GenBank/DDBJ databases">
        <authorList>
            <person name="Varghese N."/>
            <person name="Submissions S."/>
        </authorList>
    </citation>
    <scope>NUCLEOTIDE SEQUENCE [LARGE SCALE GENOMIC DNA]</scope>
    <source>
        <strain evidence="3">USBA17B2</strain>
    </source>
</reference>
<sequence length="101" mass="10207">MVNGLLGHALQGAAQVLLVGLLLGAGLPAIFALGIRALAWAEGRDAEVSHAEPQPLGRVLAYLCFALAGIGVLLGLAVIVSGGVGMELVMDGLVPTIRREG</sequence>
<dbReference type="STRING" id="1122622.GCA_000421185_02324"/>
<evidence type="ECO:0000313" key="3">
    <source>
        <dbReference type="Proteomes" id="UP000219688"/>
    </source>
</evidence>
<keyword evidence="1" id="KW-0472">Membrane</keyword>
<keyword evidence="1" id="KW-0812">Transmembrane</keyword>
<accession>A0A285VT42</accession>